<protein>
    <submittedName>
        <fullName evidence="2">Uncharacterized protein</fullName>
    </submittedName>
</protein>
<feature type="transmembrane region" description="Helical" evidence="1">
    <location>
        <begin position="12"/>
        <end position="33"/>
    </location>
</feature>
<dbReference type="EMBL" id="OZ034816">
    <property type="protein sequence ID" value="CAL1379593.1"/>
    <property type="molecule type" value="Genomic_DNA"/>
</dbReference>
<dbReference type="AlphaFoldDB" id="A0AAV2E0Y4"/>
<reference evidence="2 3" key="1">
    <citation type="submission" date="2024-04" db="EMBL/GenBank/DDBJ databases">
        <authorList>
            <person name="Fracassetti M."/>
        </authorList>
    </citation>
    <scope>NUCLEOTIDE SEQUENCE [LARGE SCALE GENOMIC DNA]</scope>
</reference>
<sequence length="110" mass="12379">MYHEEGGEKEAGTLLLALGIMVCNLIVFPASYFGHLFALHSVCNNVKIAVSLSPKSQWSLEQVYHSSPQWDNHSGSVIWGDGIRTKRKAPHAHTMWLCNLNPVMKLFKMK</sequence>
<gene>
    <name evidence="2" type="ORF">LTRI10_LOCUS21104</name>
</gene>
<evidence type="ECO:0000313" key="3">
    <source>
        <dbReference type="Proteomes" id="UP001497516"/>
    </source>
</evidence>
<keyword evidence="1" id="KW-0812">Transmembrane</keyword>
<evidence type="ECO:0000256" key="1">
    <source>
        <dbReference type="SAM" id="Phobius"/>
    </source>
</evidence>
<name>A0AAV2E0Y4_9ROSI</name>
<organism evidence="2 3">
    <name type="scientific">Linum trigynum</name>
    <dbReference type="NCBI Taxonomy" id="586398"/>
    <lineage>
        <taxon>Eukaryota</taxon>
        <taxon>Viridiplantae</taxon>
        <taxon>Streptophyta</taxon>
        <taxon>Embryophyta</taxon>
        <taxon>Tracheophyta</taxon>
        <taxon>Spermatophyta</taxon>
        <taxon>Magnoliopsida</taxon>
        <taxon>eudicotyledons</taxon>
        <taxon>Gunneridae</taxon>
        <taxon>Pentapetalae</taxon>
        <taxon>rosids</taxon>
        <taxon>fabids</taxon>
        <taxon>Malpighiales</taxon>
        <taxon>Linaceae</taxon>
        <taxon>Linum</taxon>
    </lineage>
</organism>
<dbReference type="Proteomes" id="UP001497516">
    <property type="component" value="Chromosome 3"/>
</dbReference>
<keyword evidence="1" id="KW-1133">Transmembrane helix</keyword>
<evidence type="ECO:0000313" key="2">
    <source>
        <dbReference type="EMBL" id="CAL1379593.1"/>
    </source>
</evidence>
<accession>A0AAV2E0Y4</accession>
<proteinExistence type="predicted"/>
<keyword evidence="3" id="KW-1185">Reference proteome</keyword>
<keyword evidence="1" id="KW-0472">Membrane</keyword>